<dbReference type="Pfam" id="PF13715">
    <property type="entry name" value="CarbopepD_reg_2"/>
    <property type="match status" value="1"/>
</dbReference>
<gene>
    <name evidence="2" type="ORF">KEM09_16640</name>
</gene>
<evidence type="ECO:0000313" key="2">
    <source>
        <dbReference type="EMBL" id="MBS2213048.1"/>
    </source>
</evidence>
<keyword evidence="3" id="KW-1185">Reference proteome</keyword>
<feature type="chain" id="PRO_5046544128" evidence="1">
    <location>
        <begin position="22"/>
        <end position="116"/>
    </location>
</feature>
<dbReference type="InterPro" id="IPR008969">
    <property type="entry name" value="CarboxyPept-like_regulatory"/>
</dbReference>
<dbReference type="Gene3D" id="2.60.40.1120">
    <property type="entry name" value="Carboxypeptidase-like, regulatory domain"/>
    <property type="match status" value="1"/>
</dbReference>
<keyword evidence="1" id="KW-0732">Signal</keyword>
<name>A0ABS5KFF1_9BACT</name>
<feature type="signal peptide" evidence="1">
    <location>
        <begin position="1"/>
        <end position="21"/>
    </location>
</feature>
<dbReference type="RefSeq" id="WP_212229992.1">
    <property type="nucleotide sequence ID" value="NZ_JAGUCN010000021.1"/>
</dbReference>
<evidence type="ECO:0000256" key="1">
    <source>
        <dbReference type="SAM" id="SignalP"/>
    </source>
</evidence>
<evidence type="ECO:0000313" key="3">
    <source>
        <dbReference type="Proteomes" id="UP000721861"/>
    </source>
</evidence>
<reference evidence="2 3" key="1">
    <citation type="journal article" date="2014" name="Int. J. Syst. Evol. Microbiol.">
        <title>Carboxylicivirga gen. nov. in the family Marinilabiliaceae with two novel species, Carboxylicivirga mesophila sp. nov. and Carboxylicivirga taeanensis sp. nov., and reclassification of Cytophaga fermentans as Saccharicrinis fermentans gen. nov., comb. nov.</title>
        <authorList>
            <person name="Yang S.H."/>
            <person name="Seo H.S."/>
            <person name="Woo J.H."/>
            <person name="Oh H.M."/>
            <person name="Jang H."/>
            <person name="Lee J.H."/>
            <person name="Kim S.J."/>
            <person name="Kwon K.K."/>
        </authorList>
    </citation>
    <scope>NUCLEOTIDE SEQUENCE [LARGE SCALE GENOMIC DNA]</scope>
    <source>
        <strain evidence="2 3">JCM 18290</strain>
    </source>
</reference>
<sequence length="116" mass="12493">MKTQVIILLALLMVGISNITAEEKENSKEATTTLTTSISGTITDAATGESLVGVKVVLKELNTVVYTDFDGNYEFPNVTLGKYTVSTDYVSYKTCESLSIDTNKSNALDISLKADL</sequence>
<dbReference type="Proteomes" id="UP000721861">
    <property type="component" value="Unassembled WGS sequence"/>
</dbReference>
<protein>
    <submittedName>
        <fullName evidence="2">Carboxypeptidase-like regulatory domain-containing protein</fullName>
    </submittedName>
</protein>
<dbReference type="EMBL" id="JAGUCN010000021">
    <property type="protein sequence ID" value="MBS2213048.1"/>
    <property type="molecule type" value="Genomic_DNA"/>
</dbReference>
<dbReference type="SUPFAM" id="SSF49464">
    <property type="entry name" value="Carboxypeptidase regulatory domain-like"/>
    <property type="match status" value="1"/>
</dbReference>
<organism evidence="2 3">
    <name type="scientific">Carboxylicivirga mesophila</name>
    <dbReference type="NCBI Taxonomy" id="1166478"/>
    <lineage>
        <taxon>Bacteria</taxon>
        <taxon>Pseudomonadati</taxon>
        <taxon>Bacteroidota</taxon>
        <taxon>Bacteroidia</taxon>
        <taxon>Marinilabiliales</taxon>
        <taxon>Marinilabiliaceae</taxon>
        <taxon>Carboxylicivirga</taxon>
    </lineage>
</organism>
<accession>A0ABS5KFF1</accession>
<comment type="caution">
    <text evidence="2">The sequence shown here is derived from an EMBL/GenBank/DDBJ whole genome shotgun (WGS) entry which is preliminary data.</text>
</comment>
<proteinExistence type="predicted"/>